<protein>
    <submittedName>
        <fullName evidence="1">Uncharacterized protein</fullName>
    </submittedName>
</protein>
<name>A0ACB7IE57_MANES</name>
<proteinExistence type="predicted"/>
<sequence>MDCLLLCIQTMGTFLFTPIGEQNCRISCSSCFWIFHPNLSANSIILSFYSWLNFVLNLFFNNDGCINLAPCKFVYSNVLRSSLDDSVRTTDTSSPSEAHQNGCSRSPGGAHRKPMRVSLTSRICSS</sequence>
<dbReference type="EMBL" id="CM004387">
    <property type="protein sequence ID" value="KAG8662701.1"/>
    <property type="molecule type" value="Genomic_DNA"/>
</dbReference>
<gene>
    <name evidence="1" type="ORF">MANES_01G135701v8</name>
</gene>
<comment type="caution">
    <text evidence="1">The sequence shown here is derived from an EMBL/GenBank/DDBJ whole genome shotgun (WGS) entry which is preliminary data.</text>
</comment>
<accession>A0ACB7IE57</accession>
<organism evidence="1 2">
    <name type="scientific">Manihot esculenta</name>
    <name type="common">Cassava</name>
    <name type="synonym">Jatropha manihot</name>
    <dbReference type="NCBI Taxonomy" id="3983"/>
    <lineage>
        <taxon>Eukaryota</taxon>
        <taxon>Viridiplantae</taxon>
        <taxon>Streptophyta</taxon>
        <taxon>Embryophyta</taxon>
        <taxon>Tracheophyta</taxon>
        <taxon>Spermatophyta</taxon>
        <taxon>Magnoliopsida</taxon>
        <taxon>eudicotyledons</taxon>
        <taxon>Gunneridae</taxon>
        <taxon>Pentapetalae</taxon>
        <taxon>rosids</taxon>
        <taxon>fabids</taxon>
        <taxon>Malpighiales</taxon>
        <taxon>Euphorbiaceae</taxon>
        <taxon>Crotonoideae</taxon>
        <taxon>Manihoteae</taxon>
        <taxon>Manihot</taxon>
    </lineage>
</organism>
<evidence type="ECO:0000313" key="1">
    <source>
        <dbReference type="EMBL" id="KAG8662701.1"/>
    </source>
</evidence>
<evidence type="ECO:0000313" key="2">
    <source>
        <dbReference type="Proteomes" id="UP000091857"/>
    </source>
</evidence>
<dbReference type="Proteomes" id="UP000091857">
    <property type="component" value="Chromosome 1"/>
</dbReference>
<keyword evidence="2" id="KW-1185">Reference proteome</keyword>
<reference evidence="2" key="1">
    <citation type="journal article" date="2016" name="Nat. Biotechnol.">
        <title>Sequencing wild and cultivated cassava and related species reveals extensive interspecific hybridization and genetic diversity.</title>
        <authorList>
            <person name="Bredeson J.V."/>
            <person name="Lyons J.B."/>
            <person name="Prochnik S.E."/>
            <person name="Wu G.A."/>
            <person name="Ha C.M."/>
            <person name="Edsinger-Gonzales E."/>
            <person name="Grimwood J."/>
            <person name="Schmutz J."/>
            <person name="Rabbi I.Y."/>
            <person name="Egesi C."/>
            <person name="Nauluvula P."/>
            <person name="Lebot V."/>
            <person name="Ndunguru J."/>
            <person name="Mkamilo G."/>
            <person name="Bart R.S."/>
            <person name="Setter T.L."/>
            <person name="Gleadow R.M."/>
            <person name="Kulakow P."/>
            <person name="Ferguson M.E."/>
            <person name="Rounsley S."/>
            <person name="Rokhsar D.S."/>
        </authorList>
    </citation>
    <scope>NUCLEOTIDE SEQUENCE [LARGE SCALE GENOMIC DNA]</scope>
    <source>
        <strain evidence="2">cv. AM560-2</strain>
    </source>
</reference>